<proteinExistence type="predicted"/>
<organism evidence="1 2">
    <name type="scientific">Reinekea blandensis MED297</name>
    <dbReference type="NCBI Taxonomy" id="314283"/>
    <lineage>
        <taxon>Bacteria</taxon>
        <taxon>Pseudomonadati</taxon>
        <taxon>Pseudomonadota</taxon>
        <taxon>Gammaproteobacteria</taxon>
        <taxon>Oceanospirillales</taxon>
        <taxon>Saccharospirillaceae</taxon>
        <taxon>Reinekea</taxon>
    </lineage>
</organism>
<name>A4B9P6_9GAMM</name>
<dbReference type="EMBL" id="AAOE01000001">
    <property type="protein sequence ID" value="EAR11347.1"/>
    <property type="molecule type" value="Genomic_DNA"/>
</dbReference>
<evidence type="ECO:0000313" key="2">
    <source>
        <dbReference type="Proteomes" id="UP000005953"/>
    </source>
</evidence>
<dbReference type="Proteomes" id="UP000005953">
    <property type="component" value="Unassembled WGS sequence"/>
</dbReference>
<dbReference type="AlphaFoldDB" id="A4B9P6"/>
<dbReference type="RefSeq" id="WP_008044951.1">
    <property type="nucleotide sequence ID" value="NZ_CH724151.1"/>
</dbReference>
<protein>
    <submittedName>
        <fullName evidence="1">Thioesterase (4HBT) superfamily enzyme</fullName>
    </submittedName>
</protein>
<dbReference type="SUPFAM" id="SSF54637">
    <property type="entry name" value="Thioesterase/thiol ester dehydrase-isomerase"/>
    <property type="match status" value="1"/>
</dbReference>
<sequence length="156" mass="17318">MSHNNYLLDMQAKFNRLPFGQRLFSKVFAAKAPYFKTIKPFIETLEPNRCCVRLPKRKAVHNHIGTVHAIAVCNALEMAMGAMAEASIPKHLRWLPKGLNVNYVAKSTTDLIAEATVDADAWQPGDVNVTVKATDANGHVVVEGIIPLWVTEKPKK</sequence>
<dbReference type="HOGENOM" id="CLU_102543_2_1_6"/>
<dbReference type="OrthoDB" id="793353at2"/>
<dbReference type="Gene3D" id="3.10.129.10">
    <property type="entry name" value="Hotdog Thioesterase"/>
    <property type="match status" value="1"/>
</dbReference>
<dbReference type="InterPro" id="IPR027961">
    <property type="entry name" value="DUF4442"/>
</dbReference>
<dbReference type="CDD" id="cd03443">
    <property type="entry name" value="PaaI_thioesterase"/>
    <property type="match status" value="1"/>
</dbReference>
<reference evidence="1 2" key="1">
    <citation type="submission" date="2006-02" db="EMBL/GenBank/DDBJ databases">
        <authorList>
            <person name="Pinhassi J."/>
            <person name="Pedros-Alio C."/>
            <person name="Ferriera S."/>
            <person name="Johnson J."/>
            <person name="Kravitz S."/>
            <person name="Halpern A."/>
            <person name="Remington K."/>
            <person name="Beeson K."/>
            <person name="Tran B."/>
            <person name="Rogers Y.-H."/>
            <person name="Friedman R."/>
            <person name="Venter J.C."/>
        </authorList>
    </citation>
    <scope>NUCLEOTIDE SEQUENCE [LARGE SCALE GENOMIC DNA]</scope>
    <source>
        <strain evidence="1 2">MED297</strain>
    </source>
</reference>
<comment type="caution">
    <text evidence="1">The sequence shown here is derived from an EMBL/GenBank/DDBJ whole genome shotgun (WGS) entry which is preliminary data.</text>
</comment>
<keyword evidence="2" id="KW-1185">Reference proteome</keyword>
<dbReference type="STRING" id="314283.MED297_20707"/>
<dbReference type="InterPro" id="IPR029069">
    <property type="entry name" value="HotDog_dom_sf"/>
</dbReference>
<evidence type="ECO:0000313" key="1">
    <source>
        <dbReference type="EMBL" id="EAR11347.1"/>
    </source>
</evidence>
<accession>A4B9P6</accession>
<gene>
    <name evidence="1" type="ORF">MED297_20707</name>
</gene>
<dbReference type="Pfam" id="PF14539">
    <property type="entry name" value="DUF4442"/>
    <property type="match status" value="1"/>
</dbReference>